<reference evidence="2" key="1">
    <citation type="submission" date="2016-11" db="UniProtKB">
        <authorList>
            <consortium name="WormBaseParasite"/>
        </authorList>
    </citation>
    <scope>IDENTIFICATION</scope>
    <source>
        <strain evidence="2">KR3021</strain>
    </source>
</reference>
<accession>A0AC35UI64</accession>
<sequence>MPNSNFDPKGAIGILPINNDGSINVNIAGYSNGGFFFNKNIQYDITHGRNQYYISIDMFTETNEYDLSDEEYYLLDQQFEFFIHHNPGPDESSSVEKIIFSSTLTSILQKIIPFSRFNSANDRNERNFFPTQMRDRIISLDSPKQSISQPREVPSDIPKQSKSKSREMPSNISTLDQIDYYDSADRMLEAFDCGSPYHDDFEDKMFSILVSHIANIAEKQFQSQLDDRLRLCIENMKVEARVGDKYINFNNTLVSAEVGNRLDEFGQLDFMKNAIYIGKGKKKRDIKHIKDIPVNPQEIRLSQKMRIMRELASKGENSQLYVVKIKVNRSDLYCQILESSLINLYGLERLTNVIHGLQNYFTRHDAAKSLAYAAIDNIYPNLQDGECQICIMKCSDYPKCTAKKDWYTMQLSNKVLFGCKKYFERKYSVIIEEQPSILLRGNIRIYRMSSGTSIFFRN</sequence>
<evidence type="ECO:0000313" key="2">
    <source>
        <dbReference type="WBParaSite" id="RSKR_0001186300.1"/>
    </source>
</evidence>
<name>A0AC35UI64_9BILA</name>
<dbReference type="WBParaSite" id="RSKR_0001186300.1">
    <property type="protein sequence ID" value="RSKR_0001186300.1"/>
    <property type="gene ID" value="RSKR_0001186300"/>
</dbReference>
<dbReference type="Proteomes" id="UP000095286">
    <property type="component" value="Unplaced"/>
</dbReference>
<protein>
    <submittedName>
        <fullName evidence="2">DNA-directed RNA polymerase</fullName>
    </submittedName>
</protein>
<organism evidence="1 2">
    <name type="scientific">Rhabditophanes sp. KR3021</name>
    <dbReference type="NCBI Taxonomy" id="114890"/>
    <lineage>
        <taxon>Eukaryota</taxon>
        <taxon>Metazoa</taxon>
        <taxon>Ecdysozoa</taxon>
        <taxon>Nematoda</taxon>
        <taxon>Chromadorea</taxon>
        <taxon>Rhabditida</taxon>
        <taxon>Tylenchina</taxon>
        <taxon>Panagrolaimomorpha</taxon>
        <taxon>Strongyloidoidea</taxon>
        <taxon>Alloionematidae</taxon>
        <taxon>Rhabditophanes</taxon>
    </lineage>
</organism>
<proteinExistence type="predicted"/>
<evidence type="ECO:0000313" key="1">
    <source>
        <dbReference type="Proteomes" id="UP000095286"/>
    </source>
</evidence>